<evidence type="ECO:0000313" key="5">
    <source>
        <dbReference type="Proteomes" id="UP000199475"/>
    </source>
</evidence>
<keyword evidence="5" id="KW-1185">Reference proteome</keyword>
<evidence type="ECO:0000256" key="1">
    <source>
        <dbReference type="ARBA" id="ARBA00005046"/>
    </source>
</evidence>
<evidence type="ECO:0000313" key="4">
    <source>
        <dbReference type="EMBL" id="SDL21200.1"/>
    </source>
</evidence>
<reference evidence="4 5" key="1">
    <citation type="submission" date="2016-10" db="EMBL/GenBank/DDBJ databases">
        <authorList>
            <person name="de Groot N.N."/>
        </authorList>
    </citation>
    <scope>NUCLEOTIDE SEQUENCE [LARGE SCALE GENOMIC DNA]</scope>
    <source>
        <strain evidence="4 5">CGMCC 1.9159</strain>
    </source>
</reference>
<accession>A0A1G9I7E6</accession>
<feature type="domain" description="MoaB/Mog" evidence="3">
    <location>
        <begin position="6"/>
        <end position="153"/>
    </location>
</feature>
<dbReference type="EMBL" id="FNGP01000001">
    <property type="protein sequence ID" value="SDL21200.1"/>
    <property type="molecule type" value="Genomic_DNA"/>
</dbReference>
<organism evidence="4 5">
    <name type="scientific">Tessaracoccus oleiagri</name>
    <dbReference type="NCBI Taxonomy" id="686624"/>
    <lineage>
        <taxon>Bacteria</taxon>
        <taxon>Bacillati</taxon>
        <taxon>Actinomycetota</taxon>
        <taxon>Actinomycetes</taxon>
        <taxon>Propionibacteriales</taxon>
        <taxon>Propionibacteriaceae</taxon>
        <taxon>Tessaracoccus</taxon>
    </lineage>
</organism>
<dbReference type="RefSeq" id="WP_093249026.1">
    <property type="nucleotide sequence ID" value="NZ_FNGP01000001.1"/>
</dbReference>
<dbReference type="SMART" id="SM00852">
    <property type="entry name" value="MoCF_biosynth"/>
    <property type="match status" value="1"/>
</dbReference>
<comment type="pathway">
    <text evidence="1">Cofactor biosynthesis; molybdopterin biosynthesis.</text>
</comment>
<dbReference type="Pfam" id="PF00994">
    <property type="entry name" value="MoCF_biosynth"/>
    <property type="match status" value="1"/>
</dbReference>
<dbReference type="UniPathway" id="UPA00344"/>
<keyword evidence="2" id="KW-0501">Molybdenum cofactor biosynthesis</keyword>
<sequence>MAHHAAVITCSDRASEGVYGDESGPIIQEGLRAAGFEVGDVVLVRDDIESIREAIESLVHAGVRVVITTGGTGIAPRDVTVEATLGLLDFEMPGIAEEVRRVGMQKVPTAQMSRAVAGVMTREDNRAFVANAPGSKGGAKDTITVLGPILGHIVAQMDGVKNH</sequence>
<dbReference type="GO" id="GO:0006777">
    <property type="term" value="P:Mo-molybdopterin cofactor biosynthetic process"/>
    <property type="evidence" value="ECO:0007669"/>
    <property type="project" value="UniProtKB-KW"/>
</dbReference>
<dbReference type="PROSITE" id="PS01078">
    <property type="entry name" value="MOCF_BIOSYNTHESIS_1"/>
    <property type="match status" value="1"/>
</dbReference>
<dbReference type="NCBIfam" id="TIGR00177">
    <property type="entry name" value="molyb_syn"/>
    <property type="match status" value="1"/>
</dbReference>
<dbReference type="InterPro" id="IPR051920">
    <property type="entry name" value="MPT_Adenylyltrnsfr/MoaC-Rel"/>
</dbReference>
<dbReference type="Proteomes" id="UP000199475">
    <property type="component" value="Unassembled WGS sequence"/>
</dbReference>
<dbReference type="InterPro" id="IPR036425">
    <property type="entry name" value="MoaB/Mog-like_dom_sf"/>
</dbReference>
<gene>
    <name evidence="4" type="ORF">SAMN04488242_0773</name>
</gene>
<evidence type="ECO:0000259" key="3">
    <source>
        <dbReference type="SMART" id="SM00852"/>
    </source>
</evidence>
<dbReference type="STRING" id="686624.SAMN04488242_0773"/>
<dbReference type="PANTHER" id="PTHR43764:SF1">
    <property type="entry name" value="MOLYBDOPTERIN MOLYBDOTRANSFERASE"/>
    <property type="match status" value="1"/>
</dbReference>
<dbReference type="OrthoDB" id="9794429at2"/>
<dbReference type="Gene3D" id="3.40.980.10">
    <property type="entry name" value="MoaB/Mog-like domain"/>
    <property type="match status" value="1"/>
</dbReference>
<proteinExistence type="predicted"/>
<dbReference type="CDD" id="cd00886">
    <property type="entry name" value="MogA_MoaB"/>
    <property type="match status" value="1"/>
</dbReference>
<dbReference type="InterPro" id="IPR008284">
    <property type="entry name" value="MoCF_biosynth_CS"/>
</dbReference>
<dbReference type="InterPro" id="IPR001453">
    <property type="entry name" value="MoaB/Mog_dom"/>
</dbReference>
<name>A0A1G9I7E6_9ACTN</name>
<protein>
    <submittedName>
        <fullName evidence="4">Molybdenum cofactor synthesis domain-containing protein</fullName>
    </submittedName>
</protein>
<evidence type="ECO:0000256" key="2">
    <source>
        <dbReference type="ARBA" id="ARBA00023150"/>
    </source>
</evidence>
<dbReference type="SUPFAM" id="SSF53218">
    <property type="entry name" value="Molybdenum cofactor biosynthesis proteins"/>
    <property type="match status" value="1"/>
</dbReference>
<dbReference type="AlphaFoldDB" id="A0A1G9I7E6"/>
<dbReference type="PANTHER" id="PTHR43764">
    <property type="entry name" value="MOLYBDENUM COFACTOR BIOSYNTHESIS"/>
    <property type="match status" value="1"/>
</dbReference>